<feature type="transmembrane region" description="Helical" evidence="2">
    <location>
        <begin position="16"/>
        <end position="36"/>
    </location>
</feature>
<evidence type="ECO:0008006" key="7">
    <source>
        <dbReference type="Google" id="ProtNLM"/>
    </source>
</evidence>
<gene>
    <name evidence="5" type="ORF">AWC02_17820</name>
</gene>
<dbReference type="AlphaFoldDB" id="A0A1X1T9T8"/>
<organism evidence="5 6">
    <name type="scientific">Mycolicibacter engbaekii</name>
    <dbReference type="NCBI Taxonomy" id="188915"/>
    <lineage>
        <taxon>Bacteria</taxon>
        <taxon>Bacillati</taxon>
        <taxon>Actinomycetota</taxon>
        <taxon>Actinomycetes</taxon>
        <taxon>Mycobacteriales</taxon>
        <taxon>Mycobacteriaceae</taxon>
        <taxon>Mycolicibacter</taxon>
    </lineage>
</organism>
<dbReference type="InterPro" id="IPR024516">
    <property type="entry name" value="Mce_C"/>
</dbReference>
<dbReference type="EMBL" id="LQOT01000069">
    <property type="protein sequence ID" value="ORV41269.1"/>
    <property type="molecule type" value="Genomic_DNA"/>
</dbReference>
<dbReference type="InterPro" id="IPR003399">
    <property type="entry name" value="Mce/MlaD"/>
</dbReference>
<dbReference type="RefSeq" id="WP_085130036.1">
    <property type="nucleotide sequence ID" value="NZ_LQOT01000069.1"/>
</dbReference>
<dbReference type="InterPro" id="IPR052336">
    <property type="entry name" value="MlaD_Phospholipid_Transporter"/>
</dbReference>
<feature type="compositionally biased region" description="Polar residues" evidence="1">
    <location>
        <begin position="407"/>
        <end position="417"/>
    </location>
</feature>
<dbReference type="Pfam" id="PF02470">
    <property type="entry name" value="MlaD"/>
    <property type="match status" value="1"/>
</dbReference>
<keyword evidence="2" id="KW-0812">Transmembrane</keyword>
<feature type="region of interest" description="Disordered" evidence="1">
    <location>
        <begin position="361"/>
        <end position="417"/>
    </location>
</feature>
<evidence type="ECO:0000256" key="2">
    <source>
        <dbReference type="SAM" id="Phobius"/>
    </source>
</evidence>
<evidence type="ECO:0000259" key="4">
    <source>
        <dbReference type="Pfam" id="PF11887"/>
    </source>
</evidence>
<dbReference type="PANTHER" id="PTHR33371">
    <property type="entry name" value="INTERMEMBRANE PHOSPHOLIPID TRANSPORT SYSTEM BINDING PROTEIN MLAD-RELATED"/>
    <property type="match status" value="1"/>
</dbReference>
<protein>
    <recommendedName>
        <fullName evidence="7">Mammalian cell entry protein</fullName>
    </recommendedName>
</protein>
<dbReference type="GO" id="GO:0005576">
    <property type="term" value="C:extracellular region"/>
    <property type="evidence" value="ECO:0007669"/>
    <property type="project" value="TreeGrafter"/>
</dbReference>
<keyword evidence="6" id="KW-1185">Reference proteome</keyword>
<name>A0A1X1T9T8_9MYCO</name>
<feature type="domain" description="Mce/MlaD" evidence="3">
    <location>
        <begin position="48"/>
        <end position="124"/>
    </location>
</feature>
<evidence type="ECO:0000256" key="1">
    <source>
        <dbReference type="SAM" id="MobiDB-lite"/>
    </source>
</evidence>
<reference evidence="5 6" key="1">
    <citation type="submission" date="2016-01" db="EMBL/GenBank/DDBJ databases">
        <title>The new phylogeny of the genus Mycobacterium.</title>
        <authorList>
            <person name="Tarcisio F."/>
            <person name="Conor M."/>
            <person name="Antonella G."/>
            <person name="Elisabetta G."/>
            <person name="Giulia F.S."/>
            <person name="Sara T."/>
            <person name="Anna F."/>
            <person name="Clotilde B."/>
            <person name="Roberto B."/>
            <person name="Veronica D.S."/>
            <person name="Fabio R."/>
            <person name="Monica P."/>
            <person name="Olivier J."/>
            <person name="Enrico T."/>
            <person name="Nicola S."/>
        </authorList>
    </citation>
    <scope>NUCLEOTIDE SEQUENCE [LARGE SCALE GENOMIC DNA]</scope>
    <source>
        <strain evidence="5 6">ATCC 27353</strain>
    </source>
</reference>
<evidence type="ECO:0000313" key="5">
    <source>
        <dbReference type="EMBL" id="ORV41269.1"/>
    </source>
</evidence>
<proteinExistence type="predicted"/>
<comment type="caution">
    <text evidence="5">The sequence shown here is derived from an EMBL/GenBank/DDBJ whole genome shotgun (WGS) entry which is preliminary data.</text>
</comment>
<evidence type="ECO:0000313" key="6">
    <source>
        <dbReference type="Proteomes" id="UP000193465"/>
    </source>
</evidence>
<dbReference type="Pfam" id="PF11887">
    <property type="entry name" value="Mce4_CUP1"/>
    <property type="match status" value="1"/>
</dbReference>
<keyword evidence="2" id="KW-0472">Membrane</keyword>
<keyword evidence="2" id="KW-1133">Transmembrane helix</keyword>
<dbReference type="PANTHER" id="PTHR33371:SF19">
    <property type="entry name" value="MCE-FAMILY PROTEIN MCE4A"/>
    <property type="match status" value="1"/>
</dbReference>
<dbReference type="STRING" id="188915.AWC02_17820"/>
<accession>A0A1X1T9T8</accession>
<dbReference type="GO" id="GO:0051701">
    <property type="term" value="P:biological process involved in interaction with host"/>
    <property type="evidence" value="ECO:0007669"/>
    <property type="project" value="TreeGrafter"/>
</dbReference>
<feature type="domain" description="Mammalian cell entry C-terminal" evidence="4">
    <location>
        <begin position="132"/>
        <end position="356"/>
    </location>
</feature>
<sequence length="417" mass="43650">MPNRFDFDGRGPSTPALVGSGVAFLLICALTGWLLLEKSAGKLDPRVQIIAVLSSVGDGLPPKSDVKFRGVLVGAVRTVIPATDQEPNVVHIDLKPDRARGIPNTVTARIVPSNAFAVSTVQLVDNGPAAVVKNGDVVTEDRTLPTQLFQNTLAKLRDLVTAVTRPGNEHTLGLIRVLADATAGQGPALSSAAQGLNRIVAEMNELSADDSAPSTLKTWESAIAALRGTAPDLVDALHHAVVPMRTVAEKQAALQNLLTGAQDTVGTMRTAMDNHTDELVAIGTQMTPVVGVLADSSAKFPAIALGINNLVDTFFDELWTRTGTKLSFSFKLAVALAPLRLYTRSDCPVYGELRGPSCETAPETTPVVDTHGIPDPRSYVPPPGITLPEPANAADRVLLGPAGSASPEPTFTPGGTP</sequence>
<dbReference type="Proteomes" id="UP000193465">
    <property type="component" value="Unassembled WGS sequence"/>
</dbReference>
<evidence type="ECO:0000259" key="3">
    <source>
        <dbReference type="Pfam" id="PF02470"/>
    </source>
</evidence>